<evidence type="ECO:0000313" key="2">
    <source>
        <dbReference type="EMBL" id="NYE71594.1"/>
    </source>
</evidence>
<keyword evidence="1" id="KW-0812">Transmembrane</keyword>
<evidence type="ECO:0000256" key="1">
    <source>
        <dbReference type="SAM" id="Phobius"/>
    </source>
</evidence>
<proteinExistence type="predicted"/>
<feature type="transmembrane region" description="Helical" evidence="1">
    <location>
        <begin position="48"/>
        <end position="70"/>
    </location>
</feature>
<gene>
    <name evidence="2" type="ORF">BKA15_002923</name>
</gene>
<keyword evidence="3" id="KW-1185">Reference proteome</keyword>
<organism evidence="2 3">
    <name type="scientific">Microlunatus parietis</name>
    <dbReference type="NCBI Taxonomy" id="682979"/>
    <lineage>
        <taxon>Bacteria</taxon>
        <taxon>Bacillati</taxon>
        <taxon>Actinomycetota</taxon>
        <taxon>Actinomycetes</taxon>
        <taxon>Propionibacteriales</taxon>
        <taxon>Propionibacteriaceae</taxon>
        <taxon>Microlunatus</taxon>
    </lineage>
</organism>
<dbReference type="PANTHER" id="PTHR36844">
    <property type="entry name" value="PROTEASE PRSW"/>
    <property type="match status" value="1"/>
</dbReference>
<dbReference type="AlphaFoldDB" id="A0A7Y9L9A5"/>
<dbReference type="Pfam" id="PF13367">
    <property type="entry name" value="PrsW-protease"/>
    <property type="match status" value="1"/>
</dbReference>
<protein>
    <submittedName>
        <fullName evidence="2">RsiW-degrading membrane proteinase PrsW (M82 family)</fullName>
    </submittedName>
</protein>
<evidence type="ECO:0000313" key="3">
    <source>
        <dbReference type="Proteomes" id="UP000569914"/>
    </source>
</evidence>
<sequence length="382" mass="41790">MADLALAGRGPVLWQPRRLLFWAILIPIGYAAFYHLPFVVFPAAGWTLAAPVAWLPTNLIMAALIGWVILRLDPFEKEPVSLLWACAVWGGTAATLAVIPNRAFLEFLVAVGGTDLSERWGPAIAGPLTEEWLKGIGVLLIMLLCRSHLQRTLDGFILGAAAGLGFQVVENLSYAYTAALNDPNSDWIGAIAVSLSRALVGATSHWVYSALVGFGLGYAITQVQLPWPRRIAGAGLGVLGGWAVHFLWNSPWLANLGLLSLIPKMIIVGLFVWLMYRIPARREFAWFRDQLAGEPPQTITAAELEDLRTLGNRRRARRLVRGLAGGAGERGIQTLHQAQIDLAVALGNLDNPNRDRDVRRARLLISEARAELDRIVPSARRT</sequence>
<accession>A0A7Y9L9A5</accession>
<feature type="transmembrane region" description="Helical" evidence="1">
    <location>
        <begin position="19"/>
        <end position="36"/>
    </location>
</feature>
<dbReference type="InterPro" id="IPR026898">
    <property type="entry name" value="PrsW"/>
</dbReference>
<keyword evidence="1" id="KW-0472">Membrane</keyword>
<feature type="transmembrane region" description="Helical" evidence="1">
    <location>
        <begin position="82"/>
        <end position="99"/>
    </location>
</feature>
<feature type="transmembrane region" description="Helical" evidence="1">
    <location>
        <begin position="198"/>
        <end position="219"/>
    </location>
</feature>
<comment type="caution">
    <text evidence="2">The sequence shown here is derived from an EMBL/GenBank/DDBJ whole genome shotgun (WGS) entry which is preliminary data.</text>
</comment>
<dbReference type="GO" id="GO:0008233">
    <property type="term" value="F:peptidase activity"/>
    <property type="evidence" value="ECO:0007669"/>
    <property type="project" value="InterPro"/>
</dbReference>
<reference evidence="2 3" key="1">
    <citation type="submission" date="2020-07" db="EMBL/GenBank/DDBJ databases">
        <title>Sequencing the genomes of 1000 actinobacteria strains.</title>
        <authorList>
            <person name="Klenk H.-P."/>
        </authorList>
    </citation>
    <scope>NUCLEOTIDE SEQUENCE [LARGE SCALE GENOMIC DNA]</scope>
    <source>
        <strain evidence="2 3">DSM 22083</strain>
    </source>
</reference>
<dbReference type="RefSeq" id="WP_179751849.1">
    <property type="nucleotide sequence ID" value="NZ_JACCBU010000001.1"/>
</dbReference>
<dbReference type="PANTHER" id="PTHR36844:SF1">
    <property type="entry name" value="PROTEASE PRSW"/>
    <property type="match status" value="1"/>
</dbReference>
<feature type="transmembrane region" description="Helical" evidence="1">
    <location>
        <begin position="231"/>
        <end position="248"/>
    </location>
</feature>
<dbReference type="Proteomes" id="UP000569914">
    <property type="component" value="Unassembled WGS sequence"/>
</dbReference>
<keyword evidence="1" id="KW-1133">Transmembrane helix</keyword>
<feature type="transmembrane region" description="Helical" evidence="1">
    <location>
        <begin position="254"/>
        <end position="276"/>
    </location>
</feature>
<name>A0A7Y9L9A5_9ACTN</name>
<feature type="transmembrane region" description="Helical" evidence="1">
    <location>
        <begin position="156"/>
        <end position="178"/>
    </location>
</feature>
<dbReference type="EMBL" id="JACCBU010000001">
    <property type="protein sequence ID" value="NYE71594.1"/>
    <property type="molecule type" value="Genomic_DNA"/>
</dbReference>